<proteinExistence type="predicted"/>
<comment type="caution">
    <text evidence="4">Lacks conserved residue(s) required for the propagation of feature annotation.</text>
</comment>
<name>A0ABZ0INQ2_9BACT</name>
<dbReference type="Proteomes" id="UP001302349">
    <property type="component" value="Chromosome"/>
</dbReference>
<organism evidence="6 7">
    <name type="scientific">Imperialibacter roseus</name>
    <dbReference type="NCBI Taxonomy" id="1324217"/>
    <lineage>
        <taxon>Bacteria</taxon>
        <taxon>Pseudomonadati</taxon>
        <taxon>Bacteroidota</taxon>
        <taxon>Cytophagia</taxon>
        <taxon>Cytophagales</taxon>
        <taxon>Flammeovirgaceae</taxon>
        <taxon>Imperialibacter</taxon>
    </lineage>
</organism>
<dbReference type="PANTHER" id="PTHR14226:SF76">
    <property type="entry name" value="NTE FAMILY PROTEIN RSSA"/>
    <property type="match status" value="1"/>
</dbReference>
<dbReference type="EMBL" id="CP136051">
    <property type="protein sequence ID" value="WOK06147.1"/>
    <property type="molecule type" value="Genomic_DNA"/>
</dbReference>
<dbReference type="InterPro" id="IPR050301">
    <property type="entry name" value="NTE"/>
</dbReference>
<protein>
    <submittedName>
        <fullName evidence="6">Patatin-like phospholipase family protein</fullName>
    </submittedName>
</protein>
<evidence type="ECO:0000256" key="1">
    <source>
        <dbReference type="ARBA" id="ARBA00022801"/>
    </source>
</evidence>
<dbReference type="SUPFAM" id="SSF52151">
    <property type="entry name" value="FabD/lysophospholipase-like"/>
    <property type="match status" value="1"/>
</dbReference>
<sequence>MSKKVALVLSSGGARGVAHIGVIEGLIDHGFEISSIAGSSMGSVVGAFHACGKLPEFKDWISHLDRIEVFKLIDFTFSSQGFIRGKRFSRTWRKLSRIGQ</sequence>
<gene>
    <name evidence="6" type="ORF">RT717_24015</name>
</gene>
<keyword evidence="7" id="KW-1185">Reference proteome</keyword>
<keyword evidence="2" id="KW-0442">Lipid degradation</keyword>
<dbReference type="Pfam" id="PF01734">
    <property type="entry name" value="Patatin"/>
    <property type="match status" value="1"/>
</dbReference>
<reference evidence="6 7" key="1">
    <citation type="journal article" date="2023" name="Microbiol. Resour. Announc.">
        <title>Complete Genome Sequence of Imperialibacter roseus strain P4T.</title>
        <authorList>
            <person name="Tizabi D.R."/>
            <person name="Bachvaroff T."/>
            <person name="Hill R.T."/>
        </authorList>
    </citation>
    <scope>NUCLEOTIDE SEQUENCE [LARGE SCALE GENOMIC DNA]</scope>
    <source>
        <strain evidence="6 7">P4T</strain>
    </source>
</reference>
<dbReference type="InterPro" id="IPR016035">
    <property type="entry name" value="Acyl_Trfase/lysoPLipase"/>
</dbReference>
<evidence type="ECO:0000259" key="5">
    <source>
        <dbReference type="PROSITE" id="PS51635"/>
    </source>
</evidence>
<accession>A0ABZ0INQ2</accession>
<dbReference type="Gene3D" id="3.40.1090.10">
    <property type="entry name" value="Cytosolic phospholipase A2 catalytic domain"/>
    <property type="match status" value="1"/>
</dbReference>
<feature type="domain" description="PNPLA" evidence="5">
    <location>
        <begin position="7"/>
        <end position="100"/>
    </location>
</feature>
<evidence type="ECO:0000256" key="2">
    <source>
        <dbReference type="ARBA" id="ARBA00022963"/>
    </source>
</evidence>
<evidence type="ECO:0000313" key="7">
    <source>
        <dbReference type="Proteomes" id="UP001302349"/>
    </source>
</evidence>
<keyword evidence="1" id="KW-0378">Hydrolase</keyword>
<keyword evidence="3" id="KW-0443">Lipid metabolism</keyword>
<feature type="short sequence motif" description="GXSXG" evidence="4">
    <location>
        <begin position="38"/>
        <end position="42"/>
    </location>
</feature>
<evidence type="ECO:0000256" key="4">
    <source>
        <dbReference type="PROSITE-ProRule" id="PRU01161"/>
    </source>
</evidence>
<dbReference type="PROSITE" id="PS51635">
    <property type="entry name" value="PNPLA"/>
    <property type="match status" value="1"/>
</dbReference>
<dbReference type="PANTHER" id="PTHR14226">
    <property type="entry name" value="NEUROPATHY TARGET ESTERASE/SWISS CHEESE D.MELANOGASTER"/>
    <property type="match status" value="1"/>
</dbReference>
<dbReference type="InterPro" id="IPR002641">
    <property type="entry name" value="PNPLA_dom"/>
</dbReference>
<evidence type="ECO:0000313" key="6">
    <source>
        <dbReference type="EMBL" id="WOK06147.1"/>
    </source>
</evidence>
<evidence type="ECO:0000256" key="3">
    <source>
        <dbReference type="ARBA" id="ARBA00023098"/>
    </source>
</evidence>